<dbReference type="AlphaFoldDB" id="Q7V582"/>
<dbReference type="Gene3D" id="2.40.40.10">
    <property type="entry name" value="RlpA-like domain"/>
    <property type="match status" value="1"/>
</dbReference>
<dbReference type="Pfam" id="PF03330">
    <property type="entry name" value="DPBB_1"/>
    <property type="match status" value="1"/>
</dbReference>
<dbReference type="InterPro" id="IPR034718">
    <property type="entry name" value="RlpA"/>
</dbReference>
<evidence type="ECO:0000256" key="3">
    <source>
        <dbReference type="HAMAP-Rule" id="MF_02071"/>
    </source>
</evidence>
<evidence type="ECO:0000259" key="5">
    <source>
        <dbReference type="Pfam" id="PF03330"/>
    </source>
</evidence>
<dbReference type="PANTHER" id="PTHR34183">
    <property type="entry name" value="ENDOLYTIC PEPTIDOGLYCAN TRANSGLYCOSYLASE RLPA"/>
    <property type="match status" value="1"/>
</dbReference>
<evidence type="ECO:0000256" key="1">
    <source>
        <dbReference type="ARBA" id="ARBA00023239"/>
    </source>
</evidence>
<dbReference type="PANTHER" id="PTHR34183:SF1">
    <property type="entry name" value="ENDOLYTIC PEPTIDOGLYCAN TRANSGLYCOSYLASE RLPA"/>
    <property type="match status" value="1"/>
</dbReference>
<evidence type="ECO:0000313" key="6">
    <source>
        <dbReference type="EMBL" id="CAE21865.1"/>
    </source>
</evidence>
<dbReference type="SUPFAM" id="SSF50685">
    <property type="entry name" value="Barwin-like endoglucanases"/>
    <property type="match status" value="1"/>
</dbReference>
<dbReference type="InterPro" id="IPR012997">
    <property type="entry name" value="RplA"/>
</dbReference>
<dbReference type="InterPro" id="IPR009009">
    <property type="entry name" value="RlpA-like_DPBB"/>
</dbReference>
<feature type="chain" id="PRO_5009992619" description="Probable endolytic peptidoglycan transglycosylase RlpA" evidence="3">
    <location>
        <begin position="19"/>
        <end position="199"/>
    </location>
</feature>
<sequence length="199" mass="21038" precursor="true">MKFSVSLLVLAGVCSSSAALLPAFALDLDLDKKVTREQVKKALLERISLFATPLSANQASSDQGSAEVATGLTVDSVVETPPALAIVPVAKLNRPVKPTPTVVQVSTGEASWYGPGFFGNRTASGEVFRPGTMTAAHRSLPFGTKVRVTNLWNDRSAVVTINDRGPFIAHRVIDLAHGAAHELGLISSGIAQVRLEVLR</sequence>
<keyword evidence="1 3" id="KW-0456">Lyase</keyword>
<gene>
    <name evidence="3 6" type="primary">rlpA</name>
    <name evidence="6" type="ordered locus">PMT_1690</name>
</gene>
<dbReference type="GO" id="GO:0071555">
    <property type="term" value="P:cell wall organization"/>
    <property type="evidence" value="ECO:0007669"/>
    <property type="project" value="UniProtKB-KW"/>
</dbReference>
<dbReference type="Proteomes" id="UP000001423">
    <property type="component" value="Chromosome"/>
</dbReference>
<comment type="function">
    <text evidence="3">Lytic transglycosylase with a strong preference for naked glycan strands that lack stem peptides.</text>
</comment>
<evidence type="ECO:0000256" key="4">
    <source>
        <dbReference type="RuleBase" id="RU003495"/>
    </source>
</evidence>
<dbReference type="KEGG" id="pmt:PMT_1690"/>
<keyword evidence="3" id="KW-0732">Signal</keyword>
<dbReference type="eggNOG" id="COG0797">
    <property type="taxonomic scope" value="Bacteria"/>
</dbReference>
<protein>
    <recommendedName>
        <fullName evidence="3">Probable endolytic peptidoglycan transglycosylase RlpA</fullName>
        <ecNumber evidence="3">4.2.2.-</ecNumber>
    </recommendedName>
</protein>
<evidence type="ECO:0000313" key="7">
    <source>
        <dbReference type="Proteomes" id="UP000001423"/>
    </source>
</evidence>
<dbReference type="OrthoDB" id="9779128at2"/>
<keyword evidence="6" id="KW-0449">Lipoprotein</keyword>
<dbReference type="GO" id="GO:0000270">
    <property type="term" value="P:peptidoglycan metabolic process"/>
    <property type="evidence" value="ECO:0007669"/>
    <property type="project" value="UniProtKB-UniRule"/>
</dbReference>
<dbReference type="EMBL" id="BX548175">
    <property type="protein sequence ID" value="CAE21865.1"/>
    <property type="molecule type" value="Genomic_DNA"/>
</dbReference>
<accession>Q7V582</accession>
<proteinExistence type="inferred from homology"/>
<dbReference type="GO" id="GO:0008932">
    <property type="term" value="F:lytic endotransglycosylase activity"/>
    <property type="evidence" value="ECO:0007669"/>
    <property type="project" value="UniProtKB-UniRule"/>
</dbReference>
<organism evidence="6 7">
    <name type="scientific">Prochlorococcus marinus (strain MIT 9313)</name>
    <dbReference type="NCBI Taxonomy" id="74547"/>
    <lineage>
        <taxon>Bacteria</taxon>
        <taxon>Bacillati</taxon>
        <taxon>Cyanobacteriota</taxon>
        <taxon>Cyanophyceae</taxon>
        <taxon>Synechococcales</taxon>
        <taxon>Prochlorococcaceae</taxon>
        <taxon>Prochlorococcus</taxon>
    </lineage>
</organism>
<dbReference type="NCBIfam" id="TIGR00413">
    <property type="entry name" value="rlpA"/>
    <property type="match status" value="1"/>
</dbReference>
<dbReference type="InterPro" id="IPR036908">
    <property type="entry name" value="RlpA-like_sf"/>
</dbReference>
<keyword evidence="2 3" id="KW-0961">Cell wall biogenesis/degradation</keyword>
<dbReference type="HOGENOM" id="CLU_042923_6_2_3"/>
<comment type="similarity">
    <text evidence="3 4">Belongs to the RlpA family.</text>
</comment>
<reference evidence="6 7" key="1">
    <citation type="journal article" date="2003" name="Nature">
        <title>Genome divergence in two Prochlorococcus ecotypes reflects oceanic niche differentiation.</title>
        <authorList>
            <person name="Rocap G."/>
            <person name="Larimer F.W."/>
            <person name="Lamerdin J.E."/>
            <person name="Malfatti S."/>
            <person name="Chain P."/>
            <person name="Ahlgren N.A."/>
            <person name="Arellano A."/>
            <person name="Coleman M."/>
            <person name="Hauser L."/>
            <person name="Hess W.R."/>
            <person name="Johnson Z.I."/>
            <person name="Land M.L."/>
            <person name="Lindell D."/>
            <person name="Post A.F."/>
            <person name="Regala W."/>
            <person name="Shah M."/>
            <person name="Shaw S.L."/>
            <person name="Steglich C."/>
            <person name="Sullivan M.B."/>
            <person name="Ting C.S."/>
            <person name="Tolonen A."/>
            <person name="Webb E.A."/>
            <person name="Zinser E.R."/>
            <person name="Chisholm S.W."/>
        </authorList>
    </citation>
    <scope>NUCLEOTIDE SEQUENCE [LARGE SCALE GENOMIC DNA]</scope>
    <source>
        <strain evidence="7">MIT 9313</strain>
    </source>
</reference>
<dbReference type="CDD" id="cd22268">
    <property type="entry name" value="DPBB_RlpA-like"/>
    <property type="match status" value="1"/>
</dbReference>
<feature type="domain" description="RlpA-like protein double-psi beta-barrel" evidence="5">
    <location>
        <begin position="106"/>
        <end position="194"/>
    </location>
</feature>
<dbReference type="HAMAP" id="MF_02071">
    <property type="entry name" value="RlpA"/>
    <property type="match status" value="1"/>
</dbReference>
<evidence type="ECO:0000256" key="2">
    <source>
        <dbReference type="ARBA" id="ARBA00023316"/>
    </source>
</evidence>
<name>Q7V582_PROMM</name>
<dbReference type="EC" id="4.2.2.-" evidence="3"/>
<keyword evidence="7" id="KW-1185">Reference proteome</keyword>
<dbReference type="RefSeq" id="WP_011131057.1">
    <property type="nucleotide sequence ID" value="NC_005071.1"/>
</dbReference>
<feature type="signal peptide" evidence="3">
    <location>
        <begin position="1"/>
        <end position="18"/>
    </location>
</feature>